<keyword evidence="2" id="KW-1185">Reference proteome</keyword>
<evidence type="ECO:0000313" key="1">
    <source>
        <dbReference type="EMBL" id="DBA01091.1"/>
    </source>
</evidence>
<dbReference type="EMBL" id="DAKRPA010000053">
    <property type="protein sequence ID" value="DBA01091.1"/>
    <property type="molecule type" value="Genomic_DNA"/>
</dbReference>
<sequence>MSILTNGNVSVANTLSATTLSATTLTGTLSTGAQPNITSIGTQSSLTVSGSISAGSISGTLSTAAQPNVTSVGNLTTLTITGLINTSFLNNTISLVNFQVWSNSHGTPMTVAMQMLNVAPKFGTSGHDFRLLATNTTAL</sequence>
<comment type="caution">
    <text evidence="1">The sequence shown here is derived from an EMBL/GenBank/DDBJ whole genome shotgun (WGS) entry which is preliminary data.</text>
</comment>
<name>A0AAV2Z183_9STRA</name>
<dbReference type="Proteomes" id="UP001146120">
    <property type="component" value="Unassembled WGS sequence"/>
</dbReference>
<evidence type="ECO:0000313" key="2">
    <source>
        <dbReference type="Proteomes" id="UP001146120"/>
    </source>
</evidence>
<organism evidence="1 2">
    <name type="scientific">Lagenidium giganteum</name>
    <dbReference type="NCBI Taxonomy" id="4803"/>
    <lineage>
        <taxon>Eukaryota</taxon>
        <taxon>Sar</taxon>
        <taxon>Stramenopiles</taxon>
        <taxon>Oomycota</taxon>
        <taxon>Peronosporomycetes</taxon>
        <taxon>Pythiales</taxon>
        <taxon>Pythiaceae</taxon>
    </lineage>
</organism>
<accession>A0AAV2Z183</accession>
<gene>
    <name evidence="1" type="ORF">N0F65_001719</name>
</gene>
<reference evidence="1" key="1">
    <citation type="submission" date="2022-11" db="EMBL/GenBank/DDBJ databases">
        <authorList>
            <person name="Morgan W.R."/>
            <person name="Tartar A."/>
        </authorList>
    </citation>
    <scope>NUCLEOTIDE SEQUENCE</scope>
    <source>
        <strain evidence="1">ARSEF 373</strain>
    </source>
</reference>
<dbReference type="AlphaFoldDB" id="A0AAV2Z183"/>
<protein>
    <submittedName>
        <fullName evidence="1">Uncharacterized protein</fullName>
    </submittedName>
</protein>
<reference evidence="1" key="2">
    <citation type="journal article" date="2023" name="Microbiol Resour">
        <title>Decontamination and Annotation of the Draft Genome Sequence of the Oomycete Lagenidium giganteum ARSEF 373.</title>
        <authorList>
            <person name="Morgan W.R."/>
            <person name="Tartar A."/>
        </authorList>
    </citation>
    <scope>NUCLEOTIDE SEQUENCE</scope>
    <source>
        <strain evidence="1">ARSEF 373</strain>
    </source>
</reference>
<proteinExistence type="predicted"/>